<sequence length="181" mass="20047">MKNMHNKKWTLRIPQQGFTLIELMVVVVIVAILATIAIPSYQAYARRAIASQAQQEVQKLAEQLERHKGKNFSYLGFEPSYLYKDNNGNLIGYNTSNAQLNLPLNSSGTAVKYIVSVRDGTDATKLLTNTTALGQRWAIKAESQDPNNFTFLMTSTGIQCKNMTKANVSYTGCGTGGMNTW</sequence>
<dbReference type="Pfam" id="PF07963">
    <property type="entry name" value="N_methyl"/>
    <property type="match status" value="1"/>
</dbReference>
<dbReference type="Proteomes" id="UP000013101">
    <property type="component" value="Unassembled WGS sequence"/>
</dbReference>
<feature type="transmembrane region" description="Helical" evidence="2">
    <location>
        <begin position="20"/>
        <end position="41"/>
    </location>
</feature>
<dbReference type="PATRIC" id="fig|1217693.3.peg.900"/>
<dbReference type="InterPro" id="IPR045584">
    <property type="entry name" value="Pilin-like"/>
</dbReference>
<gene>
    <name evidence="3" type="ORF">F897_00939</name>
</gene>
<accession>N9P7B8</accession>
<organism evidence="3 4">
    <name type="scientific">Acinetobacter variabilis</name>
    <dbReference type="NCBI Taxonomy" id="70346"/>
    <lineage>
        <taxon>Bacteria</taxon>
        <taxon>Pseudomonadati</taxon>
        <taxon>Pseudomonadota</taxon>
        <taxon>Gammaproteobacteria</taxon>
        <taxon>Moraxellales</taxon>
        <taxon>Moraxellaceae</taxon>
        <taxon>Acinetobacter</taxon>
    </lineage>
</organism>
<evidence type="ECO:0000313" key="3">
    <source>
        <dbReference type="EMBL" id="ENX10737.1"/>
    </source>
</evidence>
<dbReference type="HOGENOM" id="CLU_091705_1_0_6"/>
<dbReference type="RefSeq" id="WP_005233625.1">
    <property type="nucleotide sequence ID" value="NZ_CP083658.1"/>
</dbReference>
<dbReference type="EMBL" id="APRS01000006">
    <property type="protein sequence ID" value="ENX10737.1"/>
    <property type="molecule type" value="Genomic_DNA"/>
</dbReference>
<dbReference type="STRING" id="70346.F897_00939"/>
<evidence type="ECO:0000313" key="4">
    <source>
        <dbReference type="Proteomes" id="UP000013101"/>
    </source>
</evidence>
<evidence type="ECO:0008006" key="5">
    <source>
        <dbReference type="Google" id="ProtNLM"/>
    </source>
</evidence>
<dbReference type="OrthoDB" id="6713246at2"/>
<dbReference type="NCBIfam" id="TIGR02532">
    <property type="entry name" value="IV_pilin_GFxxxE"/>
    <property type="match status" value="1"/>
</dbReference>
<dbReference type="GO" id="GO:0015628">
    <property type="term" value="P:protein secretion by the type II secretion system"/>
    <property type="evidence" value="ECO:0007669"/>
    <property type="project" value="InterPro"/>
</dbReference>
<keyword evidence="2" id="KW-1133">Transmembrane helix</keyword>
<dbReference type="GO" id="GO:0015627">
    <property type="term" value="C:type II protein secretion system complex"/>
    <property type="evidence" value="ECO:0007669"/>
    <property type="project" value="InterPro"/>
</dbReference>
<keyword evidence="1" id="KW-0488">Methylation</keyword>
<dbReference type="InterPro" id="IPR000983">
    <property type="entry name" value="Bac_GSPG_pilin"/>
</dbReference>
<dbReference type="InterPro" id="IPR012902">
    <property type="entry name" value="N_methyl_site"/>
</dbReference>
<reference evidence="3 4" key="1">
    <citation type="submission" date="2013-02" db="EMBL/GenBank/DDBJ databases">
        <title>The Genome Sequence of Acinetobacter sp. NIPH 2171.</title>
        <authorList>
            <consortium name="The Broad Institute Genome Sequencing Platform"/>
            <consortium name="The Broad Institute Genome Sequencing Center for Infectious Disease"/>
            <person name="Cerqueira G."/>
            <person name="Feldgarden M."/>
            <person name="Courvalin P."/>
            <person name="Perichon B."/>
            <person name="Grillot-Courvalin C."/>
            <person name="Clermont D."/>
            <person name="Rocha E."/>
            <person name="Yoon E.-J."/>
            <person name="Nemec A."/>
            <person name="Walker B."/>
            <person name="Young S.K."/>
            <person name="Zeng Q."/>
            <person name="Gargeya S."/>
            <person name="Fitzgerald M."/>
            <person name="Haas B."/>
            <person name="Abouelleil A."/>
            <person name="Alvarado L."/>
            <person name="Arachchi H.M."/>
            <person name="Berlin A.M."/>
            <person name="Chapman S.B."/>
            <person name="Dewar J."/>
            <person name="Goldberg J."/>
            <person name="Griggs A."/>
            <person name="Gujja S."/>
            <person name="Hansen M."/>
            <person name="Howarth C."/>
            <person name="Imamovic A."/>
            <person name="Larimer J."/>
            <person name="McCowan C."/>
            <person name="Murphy C."/>
            <person name="Neiman D."/>
            <person name="Pearson M."/>
            <person name="Priest M."/>
            <person name="Roberts A."/>
            <person name="Saif S."/>
            <person name="Shea T."/>
            <person name="Sisk P."/>
            <person name="Sykes S."/>
            <person name="Wortman J."/>
            <person name="Nusbaum C."/>
            <person name="Birren B."/>
        </authorList>
    </citation>
    <scope>NUCLEOTIDE SEQUENCE [LARGE SCALE GENOMIC DNA]</scope>
    <source>
        <strain evidence="3 4">NIPH 2171</strain>
    </source>
</reference>
<dbReference type="SUPFAM" id="SSF54523">
    <property type="entry name" value="Pili subunits"/>
    <property type="match status" value="1"/>
</dbReference>
<comment type="caution">
    <text evidence="3">The sequence shown here is derived from an EMBL/GenBank/DDBJ whole genome shotgun (WGS) entry which is preliminary data.</text>
</comment>
<name>N9P7B8_9GAMM</name>
<keyword evidence="2" id="KW-0812">Transmembrane</keyword>
<dbReference type="Gene3D" id="3.30.700.10">
    <property type="entry name" value="Glycoprotein, Type 4 Pilin"/>
    <property type="match status" value="1"/>
</dbReference>
<evidence type="ECO:0000256" key="1">
    <source>
        <dbReference type="ARBA" id="ARBA00022481"/>
    </source>
</evidence>
<keyword evidence="2" id="KW-0472">Membrane</keyword>
<dbReference type="PANTHER" id="PTHR30093">
    <property type="entry name" value="GENERAL SECRETION PATHWAY PROTEIN G"/>
    <property type="match status" value="1"/>
</dbReference>
<protein>
    <recommendedName>
        <fullName evidence="5">Prepilin-type N-terminal cleavage/methylation domain-containing protein</fullName>
    </recommendedName>
</protein>
<proteinExistence type="predicted"/>
<dbReference type="PROSITE" id="PS00409">
    <property type="entry name" value="PROKAR_NTER_METHYL"/>
    <property type="match status" value="1"/>
</dbReference>
<dbReference type="AlphaFoldDB" id="N9P7B8"/>
<evidence type="ECO:0000256" key="2">
    <source>
        <dbReference type="SAM" id="Phobius"/>
    </source>
</evidence>
<dbReference type="PANTHER" id="PTHR30093:SF47">
    <property type="entry name" value="TYPE IV PILUS NON-CORE MINOR PILIN PILE"/>
    <property type="match status" value="1"/>
</dbReference>
<dbReference type="PRINTS" id="PR00813">
    <property type="entry name" value="BCTERIALGSPG"/>
</dbReference>